<gene>
    <name evidence="1" type="ORF">CLAFUR5_05259</name>
</gene>
<reference evidence="1" key="2">
    <citation type="journal article" date="2022" name="Microb. Genom.">
        <title>A chromosome-scale genome assembly of the tomato pathogen Cladosporium fulvum reveals a compartmentalized genome architecture and the presence of a dispensable chromosome.</title>
        <authorList>
            <person name="Zaccaron A.Z."/>
            <person name="Chen L.H."/>
            <person name="Samaras A."/>
            <person name="Stergiopoulos I."/>
        </authorList>
    </citation>
    <scope>NUCLEOTIDE SEQUENCE</scope>
    <source>
        <strain evidence="1">Race5_Kim</strain>
    </source>
</reference>
<accession>A0A9Q8P8M2</accession>
<dbReference type="GeneID" id="71985137"/>
<keyword evidence="2" id="KW-1185">Reference proteome</keyword>
<dbReference type="RefSeq" id="XP_047761407.1">
    <property type="nucleotide sequence ID" value="XM_047904407.1"/>
</dbReference>
<dbReference type="KEGG" id="ffu:CLAFUR5_05259"/>
<proteinExistence type="predicted"/>
<evidence type="ECO:0000313" key="1">
    <source>
        <dbReference type="EMBL" id="UJO17041.1"/>
    </source>
</evidence>
<organism evidence="1 2">
    <name type="scientific">Passalora fulva</name>
    <name type="common">Tomato leaf mold</name>
    <name type="synonym">Cladosporium fulvum</name>
    <dbReference type="NCBI Taxonomy" id="5499"/>
    <lineage>
        <taxon>Eukaryota</taxon>
        <taxon>Fungi</taxon>
        <taxon>Dikarya</taxon>
        <taxon>Ascomycota</taxon>
        <taxon>Pezizomycotina</taxon>
        <taxon>Dothideomycetes</taxon>
        <taxon>Dothideomycetidae</taxon>
        <taxon>Mycosphaerellales</taxon>
        <taxon>Mycosphaerellaceae</taxon>
        <taxon>Fulvia</taxon>
    </lineage>
</organism>
<dbReference type="Proteomes" id="UP000756132">
    <property type="component" value="Chromosome 4"/>
</dbReference>
<dbReference type="AlphaFoldDB" id="A0A9Q8P8M2"/>
<name>A0A9Q8P8M2_PASFU</name>
<evidence type="ECO:0000313" key="2">
    <source>
        <dbReference type="Proteomes" id="UP000756132"/>
    </source>
</evidence>
<protein>
    <submittedName>
        <fullName evidence="1">Uncharacterized protein</fullName>
    </submittedName>
</protein>
<dbReference type="EMBL" id="CP090166">
    <property type="protein sequence ID" value="UJO17041.1"/>
    <property type="molecule type" value="Genomic_DNA"/>
</dbReference>
<sequence length="262" mass="29974">MAASKPLPALPQELIDNILDLAMPSTLTVHVNCYQDPEEKYIFRVHATSIDSLLAICARLRLSTYQRVRAIKALNTTTTLFVDMISNSAAMNSLSEHPSSAITSYNVSDEILGEIWQVQFREAASYHLKIPGLPYYRQHLLTRRLTLSTSKRHQGLKFAIDNFRWEYAAPYLSSATYDILRKSRMQHENRLRHGFDKGLGLLPKEIGQISGKMLWFVQQYMWLSGVYHRDAQGGVTGVGSREEARECYAQVEKRGFVWEVEM</sequence>
<reference evidence="1" key="1">
    <citation type="submission" date="2021-12" db="EMBL/GenBank/DDBJ databases">
        <authorList>
            <person name="Zaccaron A."/>
            <person name="Stergiopoulos I."/>
        </authorList>
    </citation>
    <scope>NUCLEOTIDE SEQUENCE</scope>
    <source>
        <strain evidence="1">Race5_Kim</strain>
    </source>
</reference>